<dbReference type="OrthoDB" id="9784013at2"/>
<dbReference type="Gene3D" id="3.20.20.70">
    <property type="entry name" value="Aldolase class I"/>
    <property type="match status" value="1"/>
</dbReference>
<gene>
    <name evidence="5" type="ORF">EBB45_07990</name>
</gene>
<sequence length="300" mass="32878">MNLPKFVEIIEVGPRDGLQNEAKLIPTDKKVELINLLSQTGIKRMEATSFVSPKHVPQMADASEVLRRIDRVEGVQYMTLIPNLKGYELSKEQGVDSIALFVAASETFNQRNVRMPIAESMKQLAKVVEDAKSNNTFVRFDISTAFCCPFERAVPVDNVLRVVKELESLEVDEIVVCDTIGRANPKQVYEVFSEILNLNTRAKITGHFHDTYGLSKANTIAALQAGVAAFDASIGGLGGCPFAPGAAGNDSTEDLVFMLHEMGIETGIDLTKLLQCVDLIKGVTERDLTGHISKIENLVI</sequence>
<comment type="caution">
    <text evidence="5">The sequence shown here is derived from an EMBL/GenBank/DDBJ whole genome shotgun (WGS) entry which is preliminary data.</text>
</comment>
<keyword evidence="6" id="KW-1185">Reference proteome</keyword>
<dbReference type="InterPro" id="IPR013785">
    <property type="entry name" value="Aldolase_TIM"/>
</dbReference>
<comment type="similarity">
    <text evidence="1">Belongs to the HMG-CoA lyase family.</text>
</comment>
<evidence type="ECO:0000256" key="2">
    <source>
        <dbReference type="ARBA" id="ARBA00022723"/>
    </source>
</evidence>
<keyword evidence="3 5" id="KW-0456">Lyase</keyword>
<dbReference type="GO" id="GO:0004419">
    <property type="term" value="F:hydroxymethylglutaryl-CoA lyase activity"/>
    <property type="evidence" value="ECO:0007669"/>
    <property type="project" value="TreeGrafter"/>
</dbReference>
<organism evidence="5 6">
    <name type="scientific">Lysinibacillus composti</name>
    <dbReference type="NCBI Taxonomy" id="720633"/>
    <lineage>
        <taxon>Bacteria</taxon>
        <taxon>Bacillati</taxon>
        <taxon>Bacillota</taxon>
        <taxon>Bacilli</taxon>
        <taxon>Bacillales</taxon>
        <taxon>Bacillaceae</taxon>
        <taxon>Lysinibacillus</taxon>
    </lineage>
</organism>
<dbReference type="InterPro" id="IPR043594">
    <property type="entry name" value="HMGL"/>
</dbReference>
<dbReference type="PROSITE" id="PS50991">
    <property type="entry name" value="PYR_CT"/>
    <property type="match status" value="1"/>
</dbReference>
<protein>
    <submittedName>
        <fullName evidence="5">Hydroxymethylglutaryl-CoA lyase</fullName>
    </submittedName>
</protein>
<dbReference type="Pfam" id="PF00682">
    <property type="entry name" value="HMGL-like"/>
    <property type="match status" value="1"/>
</dbReference>
<dbReference type="FunFam" id="3.20.20.70:FF:000071">
    <property type="entry name" value="Hydroxymethylglutaryl-CoA lyase"/>
    <property type="match status" value="1"/>
</dbReference>
<dbReference type="PANTHER" id="PTHR42738">
    <property type="entry name" value="HYDROXYMETHYLGLUTARYL-COA LYASE"/>
    <property type="match status" value="1"/>
</dbReference>
<dbReference type="GO" id="GO:0046951">
    <property type="term" value="P:ketone body biosynthetic process"/>
    <property type="evidence" value="ECO:0007669"/>
    <property type="project" value="TreeGrafter"/>
</dbReference>
<dbReference type="EMBL" id="RRCT01000006">
    <property type="protein sequence ID" value="RQW74910.1"/>
    <property type="molecule type" value="Genomic_DNA"/>
</dbReference>
<dbReference type="PANTHER" id="PTHR42738:SF7">
    <property type="entry name" value="HYDROXYMETHYLGLUTARYL-COA LYASE"/>
    <property type="match status" value="1"/>
</dbReference>
<evidence type="ECO:0000256" key="3">
    <source>
        <dbReference type="ARBA" id="ARBA00023239"/>
    </source>
</evidence>
<proteinExistence type="inferred from homology"/>
<evidence type="ECO:0000313" key="6">
    <source>
        <dbReference type="Proteomes" id="UP000274033"/>
    </source>
</evidence>
<feature type="domain" description="Pyruvate carboxyltransferase" evidence="4">
    <location>
        <begin position="7"/>
        <end position="274"/>
    </location>
</feature>
<dbReference type="SUPFAM" id="SSF51569">
    <property type="entry name" value="Aldolase"/>
    <property type="match status" value="1"/>
</dbReference>
<dbReference type="GO" id="GO:0006552">
    <property type="term" value="P:L-leucine catabolic process"/>
    <property type="evidence" value="ECO:0007669"/>
    <property type="project" value="TreeGrafter"/>
</dbReference>
<name>A0A3N9UFH5_9BACI</name>
<reference evidence="5 6" key="1">
    <citation type="journal article" date="2013" name="J. Microbiol.">
        <title>Lysinibacillus chungkukjangi sp. nov., isolated from Chungkukjang, Korean fermented soybean food.</title>
        <authorList>
            <person name="Kim S.J."/>
            <person name="Jang Y.H."/>
            <person name="Hamada M."/>
            <person name="Ahn J.H."/>
            <person name="Weon H.Y."/>
            <person name="Suzuki K."/>
            <person name="Whang K.S."/>
            <person name="Kwon S.W."/>
        </authorList>
    </citation>
    <scope>NUCLEOTIDE SEQUENCE [LARGE SCALE GENOMIC DNA]</scope>
    <source>
        <strain evidence="5 6">MCCC 1A12701</strain>
    </source>
</reference>
<evidence type="ECO:0000256" key="1">
    <source>
        <dbReference type="ARBA" id="ARBA00009405"/>
    </source>
</evidence>
<dbReference type="CDD" id="cd07938">
    <property type="entry name" value="DRE_TIM_HMGL"/>
    <property type="match status" value="1"/>
</dbReference>
<dbReference type="GO" id="GO:0046872">
    <property type="term" value="F:metal ion binding"/>
    <property type="evidence" value="ECO:0007669"/>
    <property type="project" value="UniProtKB-KW"/>
</dbReference>
<evidence type="ECO:0000259" key="4">
    <source>
        <dbReference type="PROSITE" id="PS50991"/>
    </source>
</evidence>
<dbReference type="AlphaFoldDB" id="A0A3N9UFH5"/>
<evidence type="ECO:0000313" key="5">
    <source>
        <dbReference type="EMBL" id="RQW74910.1"/>
    </source>
</evidence>
<dbReference type="RefSeq" id="WP_124763957.1">
    <property type="nucleotide sequence ID" value="NZ_JAFBDY010000005.1"/>
</dbReference>
<dbReference type="NCBIfam" id="NF004283">
    <property type="entry name" value="PRK05692.1"/>
    <property type="match status" value="1"/>
</dbReference>
<dbReference type="InterPro" id="IPR000891">
    <property type="entry name" value="PYR_CT"/>
</dbReference>
<accession>A0A3N9UFH5</accession>
<dbReference type="Proteomes" id="UP000274033">
    <property type="component" value="Unassembled WGS sequence"/>
</dbReference>
<keyword evidence="2" id="KW-0479">Metal-binding</keyword>